<accession>A0A3G8YAM0</accession>
<dbReference type="RefSeq" id="WP_124801732.1">
    <property type="nucleotide sequence ID" value="NZ_CP034161.1"/>
</dbReference>
<proteinExistence type="predicted"/>
<evidence type="ECO:0000313" key="2">
    <source>
        <dbReference type="Proteomes" id="UP000281810"/>
    </source>
</evidence>
<keyword evidence="2" id="KW-1185">Reference proteome</keyword>
<evidence type="ECO:0000313" key="1">
    <source>
        <dbReference type="EMBL" id="AZI39504.1"/>
    </source>
</evidence>
<dbReference type="Proteomes" id="UP000281810">
    <property type="component" value="Chromosome"/>
</dbReference>
<protein>
    <submittedName>
        <fullName evidence="1">Uncharacterized protein</fullName>
    </submittedName>
</protein>
<name>A0A3G8YAM0_9FLAO</name>
<dbReference type="OrthoDB" id="1247766at2"/>
<sequence length="221" mass="24801">MKKSLLPTSVQARDYANLNFKLWQFSLLFFFFSLGSFSVSAQEISHNESAPAGIVVVGDAVIYSKDESFNQQISKSKSIQQYSKVVKLNDDEIKLIAKNSTTESPAKQSAEELHPKKKLLVSKEEKMAKSLADLPKKEITLKISNGLDGSRFLTGKRSGDISFISPNNDYQYFKCIVLSNEQSKTVSLDFLYSADYFYTHSNYNLKANPVGYSVRPPPDLI</sequence>
<reference evidence="2" key="1">
    <citation type="submission" date="2018-11" db="EMBL/GenBank/DDBJ databases">
        <title>Proposal to divide the Flavobacteriaceae and reorganize its genera based on Amino Acid Identity values calculated from whole genome sequences.</title>
        <authorList>
            <person name="Nicholson A.C."/>
            <person name="Gulvik C.A."/>
            <person name="Whitney A.M."/>
            <person name="Humrighouse B.W."/>
            <person name="Bell M."/>
            <person name="Holmes B."/>
            <person name="Steigerwalt A.B."/>
            <person name="Villarma A."/>
            <person name="Sheth M."/>
            <person name="Batra D."/>
            <person name="Pryor J."/>
            <person name="Bernardet J.-F."/>
            <person name="Hugo C."/>
            <person name="Kampfer P."/>
            <person name="Newman J.D."/>
            <person name="McQuiston J.R."/>
        </authorList>
    </citation>
    <scope>NUCLEOTIDE SEQUENCE [LARGE SCALE GENOMIC DNA]</scope>
    <source>
        <strain evidence="2">F5649</strain>
    </source>
</reference>
<dbReference type="AlphaFoldDB" id="A0A3G8YAM0"/>
<dbReference type="EMBL" id="CP034161">
    <property type="protein sequence ID" value="AZI39504.1"/>
    <property type="molecule type" value="Genomic_DNA"/>
</dbReference>
<gene>
    <name evidence="1" type="ORF">EIB74_05825</name>
</gene>
<organism evidence="1 2">
    <name type="scientific">Epilithonimonas vandammei</name>
    <dbReference type="NCBI Taxonomy" id="2487072"/>
    <lineage>
        <taxon>Bacteria</taxon>
        <taxon>Pseudomonadati</taxon>
        <taxon>Bacteroidota</taxon>
        <taxon>Flavobacteriia</taxon>
        <taxon>Flavobacteriales</taxon>
        <taxon>Weeksellaceae</taxon>
        <taxon>Chryseobacterium group</taxon>
        <taxon>Epilithonimonas</taxon>
    </lineage>
</organism>